<feature type="compositionally biased region" description="Basic and acidic residues" evidence="1">
    <location>
        <begin position="35"/>
        <end position="48"/>
    </location>
</feature>
<evidence type="ECO:0000313" key="2">
    <source>
        <dbReference type="EMBL" id="KAK3774149.1"/>
    </source>
</evidence>
<evidence type="ECO:0000313" key="3">
    <source>
        <dbReference type="Proteomes" id="UP001283361"/>
    </source>
</evidence>
<accession>A0AAE1DKJ7</accession>
<dbReference type="AlphaFoldDB" id="A0AAE1DKJ7"/>
<feature type="region of interest" description="Disordered" evidence="1">
    <location>
        <begin position="35"/>
        <end position="61"/>
    </location>
</feature>
<name>A0AAE1DKJ7_9GAST</name>
<reference evidence="2" key="1">
    <citation type="journal article" date="2023" name="G3 (Bethesda)">
        <title>A reference genome for the long-term kleptoplast-retaining sea slug Elysia crispata morphotype clarki.</title>
        <authorList>
            <person name="Eastman K.E."/>
            <person name="Pendleton A.L."/>
            <person name="Shaikh M.A."/>
            <person name="Suttiyut T."/>
            <person name="Ogas R."/>
            <person name="Tomko P."/>
            <person name="Gavelis G."/>
            <person name="Widhalm J.R."/>
            <person name="Wisecaver J.H."/>
        </authorList>
    </citation>
    <scope>NUCLEOTIDE SEQUENCE</scope>
    <source>
        <strain evidence="2">ECLA1</strain>
    </source>
</reference>
<keyword evidence="3" id="KW-1185">Reference proteome</keyword>
<sequence>MCRPLHNSPQSYKPESFDGIWANWAPWAAWDADTSTRGEGVKSRDRTVMEQSNGHSCPRSLLGRYGDRRDSRWLSVLRIDQNQVLSSVVRDSQGRSYD</sequence>
<organism evidence="2 3">
    <name type="scientific">Elysia crispata</name>
    <name type="common">lettuce slug</name>
    <dbReference type="NCBI Taxonomy" id="231223"/>
    <lineage>
        <taxon>Eukaryota</taxon>
        <taxon>Metazoa</taxon>
        <taxon>Spiralia</taxon>
        <taxon>Lophotrochozoa</taxon>
        <taxon>Mollusca</taxon>
        <taxon>Gastropoda</taxon>
        <taxon>Heterobranchia</taxon>
        <taxon>Euthyneura</taxon>
        <taxon>Panpulmonata</taxon>
        <taxon>Sacoglossa</taxon>
        <taxon>Placobranchoidea</taxon>
        <taxon>Plakobranchidae</taxon>
        <taxon>Elysia</taxon>
    </lineage>
</organism>
<proteinExistence type="predicted"/>
<comment type="caution">
    <text evidence="2">The sequence shown here is derived from an EMBL/GenBank/DDBJ whole genome shotgun (WGS) entry which is preliminary data.</text>
</comment>
<dbReference type="EMBL" id="JAWDGP010003464">
    <property type="protein sequence ID" value="KAK3774149.1"/>
    <property type="molecule type" value="Genomic_DNA"/>
</dbReference>
<dbReference type="Proteomes" id="UP001283361">
    <property type="component" value="Unassembled WGS sequence"/>
</dbReference>
<protein>
    <submittedName>
        <fullName evidence="2">Uncharacterized protein</fullName>
    </submittedName>
</protein>
<gene>
    <name evidence="2" type="ORF">RRG08_053099</name>
</gene>
<evidence type="ECO:0000256" key="1">
    <source>
        <dbReference type="SAM" id="MobiDB-lite"/>
    </source>
</evidence>